<reference evidence="9 10" key="1">
    <citation type="submission" date="2015-03" db="EMBL/GenBank/DDBJ databases">
        <title>Genome assembly of Sandaracinus amylolyticus DSM 53668.</title>
        <authorList>
            <person name="Sharma G."/>
            <person name="Subramanian S."/>
        </authorList>
    </citation>
    <scope>NUCLEOTIDE SEQUENCE [LARGE SCALE GENOMIC DNA]</scope>
    <source>
        <strain evidence="9 10">DSM 53668</strain>
    </source>
</reference>
<dbReference type="Pfam" id="PF00989">
    <property type="entry name" value="PAS"/>
    <property type="match status" value="1"/>
</dbReference>
<evidence type="ECO:0000259" key="8">
    <source>
        <dbReference type="PROSITE" id="PS50112"/>
    </source>
</evidence>
<dbReference type="InterPro" id="IPR003661">
    <property type="entry name" value="HisK_dim/P_dom"/>
</dbReference>
<dbReference type="InterPro" id="IPR035965">
    <property type="entry name" value="PAS-like_dom_sf"/>
</dbReference>
<dbReference type="Pfam" id="PF02518">
    <property type="entry name" value="HATPase_c"/>
    <property type="match status" value="1"/>
</dbReference>
<proteinExistence type="predicted"/>
<dbReference type="RefSeq" id="WP_053237178.1">
    <property type="nucleotide sequence ID" value="NZ_CP011125.1"/>
</dbReference>
<evidence type="ECO:0000313" key="10">
    <source>
        <dbReference type="Proteomes" id="UP000034883"/>
    </source>
</evidence>
<evidence type="ECO:0000256" key="6">
    <source>
        <dbReference type="SAM" id="Coils"/>
    </source>
</evidence>
<organism evidence="9 10">
    <name type="scientific">Sandaracinus amylolyticus</name>
    <dbReference type="NCBI Taxonomy" id="927083"/>
    <lineage>
        <taxon>Bacteria</taxon>
        <taxon>Pseudomonadati</taxon>
        <taxon>Myxococcota</taxon>
        <taxon>Polyangia</taxon>
        <taxon>Polyangiales</taxon>
        <taxon>Sandaracinaceae</taxon>
        <taxon>Sandaracinus</taxon>
    </lineage>
</organism>
<dbReference type="CDD" id="cd00082">
    <property type="entry name" value="HisKA"/>
    <property type="match status" value="1"/>
</dbReference>
<dbReference type="CDD" id="cd16922">
    <property type="entry name" value="HATPase_EvgS-ArcB-TorS-like"/>
    <property type="match status" value="1"/>
</dbReference>
<dbReference type="SUPFAM" id="SSF47384">
    <property type="entry name" value="Homodimeric domain of signal transducing histidine kinase"/>
    <property type="match status" value="1"/>
</dbReference>
<dbReference type="InterPro" id="IPR004358">
    <property type="entry name" value="Sig_transdc_His_kin-like_C"/>
</dbReference>
<dbReference type="Gene3D" id="3.30.450.20">
    <property type="entry name" value="PAS domain"/>
    <property type="match status" value="2"/>
</dbReference>
<dbReference type="SUPFAM" id="SSF55874">
    <property type="entry name" value="ATPase domain of HSP90 chaperone/DNA topoisomerase II/histidine kinase"/>
    <property type="match status" value="1"/>
</dbReference>
<dbReference type="GO" id="GO:0006355">
    <property type="term" value="P:regulation of DNA-templated transcription"/>
    <property type="evidence" value="ECO:0007669"/>
    <property type="project" value="InterPro"/>
</dbReference>
<evidence type="ECO:0000256" key="3">
    <source>
        <dbReference type="ARBA" id="ARBA00022553"/>
    </source>
</evidence>
<feature type="domain" description="PAS" evidence="8">
    <location>
        <begin position="306"/>
        <end position="341"/>
    </location>
</feature>
<dbReference type="SMART" id="SM00388">
    <property type="entry name" value="HisKA"/>
    <property type="match status" value="1"/>
</dbReference>
<dbReference type="GO" id="GO:0009927">
    <property type="term" value="F:histidine phosphotransfer kinase activity"/>
    <property type="evidence" value="ECO:0007669"/>
    <property type="project" value="TreeGrafter"/>
</dbReference>
<feature type="domain" description="Histidine kinase" evidence="7">
    <location>
        <begin position="478"/>
        <end position="696"/>
    </location>
</feature>
<dbReference type="SUPFAM" id="SSF55785">
    <property type="entry name" value="PYP-like sensor domain (PAS domain)"/>
    <property type="match status" value="2"/>
</dbReference>
<evidence type="ECO:0000256" key="5">
    <source>
        <dbReference type="ARBA" id="ARBA00022777"/>
    </source>
</evidence>
<sequence length="699" mass="75861">MREIRGRATSEQRLALVQSVLGAQDASACASEVLAWLGVVAGVSRGCVGLVDLEALQCVTIASAGLDPREVSPAIPLDRADEPIASVLVQRDPVLFRAGDTALLGGAAFHALVLRARASDDEIALGLMLVSCAGGDALCDDVVWAAGILGDWLAQPRRRADSRHVRERQLMLAVLNAVPDPVLLTDPDGRLLVANARAERLFASRDEESEGRRRAIALNNMLFSAALASMVFSGPEQPAPSELLLVDPTEGSDLLFELMSHVVKDAAEGTCVVSVLRNVTDLGRAAMELELAYKKLRASEADVRTQRHRLELIIDSVADPIVVTDPQGEILLMNEPAERVFTVPDDAPGEALRAVRGNEAHFSSFVSNLLFSGHEEQRYRGELGLVSPLTAEPLPVEAIAGKVLSQQGELNAVVTIFHDRREALEKARLYEQLEKAASELEQRVQEATAELVRQNELLRRQAVELERASAAKSQFLANMSHELRTPLNAILGYTSMLLQGVSGELTPPQKQKAQRIEDNGKNLLAIVNEVLDISRIEAGRMPLHVSSFEIADVVREVVAELEPIIARSQLEVGVELPKALAELRSDRQKVKQIVLNLLGNALKFTREGAVRIRARSMRGSVSVTVADTGIGIAPEDQERIFEEFQQGDSSPTRRYGGTGLGLAICRRLARMLGGDISVVSVLGEGSTFELSLPTRMKKR</sequence>
<evidence type="ECO:0000259" key="7">
    <source>
        <dbReference type="PROSITE" id="PS50109"/>
    </source>
</evidence>
<dbReference type="PANTHER" id="PTHR43047">
    <property type="entry name" value="TWO-COMPONENT HISTIDINE PROTEIN KINASE"/>
    <property type="match status" value="1"/>
</dbReference>
<feature type="domain" description="PAS" evidence="8">
    <location>
        <begin position="167"/>
        <end position="212"/>
    </location>
</feature>
<dbReference type="Gene3D" id="1.10.287.130">
    <property type="match status" value="1"/>
</dbReference>
<dbReference type="InterPro" id="IPR005467">
    <property type="entry name" value="His_kinase_dom"/>
</dbReference>
<accession>A0A0F6W8Q8</accession>
<feature type="coiled-coil region" evidence="6">
    <location>
        <begin position="423"/>
        <end position="468"/>
    </location>
</feature>
<keyword evidence="6" id="KW-0175">Coiled coil</keyword>
<dbReference type="Proteomes" id="UP000034883">
    <property type="component" value="Chromosome"/>
</dbReference>
<keyword evidence="3" id="KW-0597">Phosphoprotein</keyword>
<dbReference type="SMART" id="SM00091">
    <property type="entry name" value="PAS"/>
    <property type="match status" value="2"/>
</dbReference>
<dbReference type="InterPro" id="IPR036890">
    <property type="entry name" value="HATPase_C_sf"/>
</dbReference>
<dbReference type="InterPro" id="IPR000014">
    <property type="entry name" value="PAS"/>
</dbReference>
<dbReference type="SMART" id="SM00387">
    <property type="entry name" value="HATPase_c"/>
    <property type="match status" value="1"/>
</dbReference>
<dbReference type="PROSITE" id="PS50109">
    <property type="entry name" value="HIS_KIN"/>
    <property type="match status" value="1"/>
</dbReference>
<dbReference type="PRINTS" id="PR00344">
    <property type="entry name" value="BCTRLSENSOR"/>
</dbReference>
<dbReference type="Gene3D" id="3.30.565.10">
    <property type="entry name" value="Histidine kinase-like ATPase, C-terminal domain"/>
    <property type="match status" value="1"/>
</dbReference>
<dbReference type="KEGG" id="samy:DB32_007345"/>
<evidence type="ECO:0000256" key="1">
    <source>
        <dbReference type="ARBA" id="ARBA00000085"/>
    </source>
</evidence>
<dbReference type="GO" id="GO:0005886">
    <property type="term" value="C:plasma membrane"/>
    <property type="evidence" value="ECO:0007669"/>
    <property type="project" value="TreeGrafter"/>
</dbReference>
<name>A0A0F6W8Q8_9BACT</name>
<dbReference type="GO" id="GO:0000155">
    <property type="term" value="F:phosphorelay sensor kinase activity"/>
    <property type="evidence" value="ECO:0007669"/>
    <property type="project" value="InterPro"/>
</dbReference>
<dbReference type="Pfam" id="PF13188">
    <property type="entry name" value="PAS_8"/>
    <property type="match status" value="1"/>
</dbReference>
<dbReference type="AlphaFoldDB" id="A0A0F6W8Q8"/>
<evidence type="ECO:0000256" key="2">
    <source>
        <dbReference type="ARBA" id="ARBA00012438"/>
    </source>
</evidence>
<dbReference type="PROSITE" id="PS50112">
    <property type="entry name" value="PAS"/>
    <property type="match status" value="2"/>
</dbReference>
<dbReference type="EMBL" id="CP011125">
    <property type="protein sequence ID" value="AKF10196.1"/>
    <property type="molecule type" value="Genomic_DNA"/>
</dbReference>
<dbReference type="FunFam" id="3.30.565.10:FF:000049">
    <property type="entry name" value="Two-component sensor histidine kinase"/>
    <property type="match status" value="1"/>
</dbReference>
<protein>
    <recommendedName>
        <fullName evidence="2">histidine kinase</fullName>
        <ecNumber evidence="2">2.7.13.3</ecNumber>
    </recommendedName>
</protein>
<dbReference type="Pfam" id="PF00512">
    <property type="entry name" value="HisKA"/>
    <property type="match status" value="1"/>
</dbReference>
<dbReference type="PANTHER" id="PTHR43047:SF63">
    <property type="entry name" value="HISTIDINE KINASE"/>
    <property type="match status" value="1"/>
</dbReference>
<keyword evidence="4" id="KW-0808">Transferase</keyword>
<keyword evidence="10" id="KW-1185">Reference proteome</keyword>
<comment type="catalytic activity">
    <reaction evidence="1">
        <text>ATP + protein L-histidine = ADP + protein N-phospho-L-histidine.</text>
        <dbReference type="EC" id="2.7.13.3"/>
    </reaction>
</comment>
<evidence type="ECO:0000256" key="4">
    <source>
        <dbReference type="ARBA" id="ARBA00022679"/>
    </source>
</evidence>
<gene>
    <name evidence="9" type="ORF">DB32_007345</name>
</gene>
<dbReference type="InterPro" id="IPR003594">
    <property type="entry name" value="HATPase_dom"/>
</dbReference>
<dbReference type="STRING" id="927083.DB32_007345"/>
<keyword evidence="5 9" id="KW-0418">Kinase</keyword>
<dbReference type="InterPro" id="IPR036097">
    <property type="entry name" value="HisK_dim/P_sf"/>
</dbReference>
<evidence type="ECO:0000313" key="9">
    <source>
        <dbReference type="EMBL" id="AKF10196.1"/>
    </source>
</evidence>
<dbReference type="EC" id="2.7.13.3" evidence="2"/>
<dbReference type="InterPro" id="IPR013767">
    <property type="entry name" value="PAS_fold"/>
</dbReference>